<evidence type="ECO:0000256" key="2">
    <source>
        <dbReference type="ARBA" id="ARBA00005642"/>
    </source>
</evidence>
<dbReference type="GO" id="GO:0160148">
    <property type="term" value="F:tRNA pseudouridine(55) synthase activity"/>
    <property type="evidence" value="ECO:0007669"/>
    <property type="project" value="UniProtKB-EC"/>
</dbReference>
<evidence type="ECO:0000313" key="9">
    <source>
        <dbReference type="Proteomes" id="UP000235589"/>
    </source>
</evidence>
<evidence type="ECO:0000259" key="6">
    <source>
        <dbReference type="Pfam" id="PF01509"/>
    </source>
</evidence>
<dbReference type="InterPro" id="IPR002501">
    <property type="entry name" value="PsdUridine_synth_N"/>
</dbReference>
<dbReference type="InterPro" id="IPR020103">
    <property type="entry name" value="PsdUridine_synth_cat_dom_sf"/>
</dbReference>
<dbReference type="EMBL" id="CP020991">
    <property type="protein sequence ID" value="AUO20027.1"/>
    <property type="molecule type" value="Genomic_DNA"/>
</dbReference>
<evidence type="ECO:0000313" key="8">
    <source>
        <dbReference type="EMBL" id="AUO20027.1"/>
    </source>
</evidence>
<feature type="domain" description="tRNA pseudouridylate synthase B C-terminal" evidence="7">
    <location>
        <begin position="182"/>
        <end position="225"/>
    </location>
</feature>
<dbReference type="OrthoDB" id="9802309at2"/>
<proteinExistence type="inferred from homology"/>
<dbReference type="Gene3D" id="3.30.2350.10">
    <property type="entry name" value="Pseudouridine synthase"/>
    <property type="match status" value="1"/>
</dbReference>
<feature type="domain" description="Pseudouridine synthase II N-terminal" evidence="6">
    <location>
        <begin position="26"/>
        <end position="181"/>
    </location>
</feature>
<dbReference type="GO" id="GO:1990481">
    <property type="term" value="P:mRNA pseudouridine synthesis"/>
    <property type="evidence" value="ECO:0007669"/>
    <property type="project" value="TreeGrafter"/>
</dbReference>
<dbReference type="Proteomes" id="UP000235589">
    <property type="component" value="Chromosome"/>
</dbReference>
<keyword evidence="4 5" id="KW-0413">Isomerase</keyword>
<dbReference type="Pfam" id="PF01509">
    <property type="entry name" value="TruB_N"/>
    <property type="match status" value="1"/>
</dbReference>
<organism evidence="8 9">
    <name type="scientific">Monoglobus pectinilyticus</name>
    <dbReference type="NCBI Taxonomy" id="1981510"/>
    <lineage>
        <taxon>Bacteria</taxon>
        <taxon>Bacillati</taxon>
        <taxon>Bacillota</taxon>
        <taxon>Clostridia</taxon>
        <taxon>Monoglobales</taxon>
        <taxon>Monoglobaceae</taxon>
        <taxon>Monoglobus</taxon>
    </lineage>
</organism>
<comment type="similarity">
    <text evidence="2 5">Belongs to the pseudouridine synthase TruB family. Type 1 subfamily.</text>
</comment>
<evidence type="ECO:0000256" key="5">
    <source>
        <dbReference type="HAMAP-Rule" id="MF_01080"/>
    </source>
</evidence>
<dbReference type="InterPro" id="IPR014780">
    <property type="entry name" value="tRNA_psdUridine_synth_TruB"/>
</dbReference>
<comment type="catalytic activity">
    <reaction evidence="1 5">
        <text>uridine(55) in tRNA = pseudouridine(55) in tRNA</text>
        <dbReference type="Rhea" id="RHEA:42532"/>
        <dbReference type="Rhea" id="RHEA-COMP:10101"/>
        <dbReference type="Rhea" id="RHEA-COMP:10102"/>
        <dbReference type="ChEBI" id="CHEBI:65314"/>
        <dbReference type="ChEBI" id="CHEBI:65315"/>
        <dbReference type="EC" id="5.4.99.25"/>
    </reaction>
</comment>
<dbReference type="EC" id="5.4.99.25" evidence="5"/>
<keyword evidence="9" id="KW-1185">Reference proteome</keyword>
<evidence type="ECO:0000256" key="4">
    <source>
        <dbReference type="ARBA" id="ARBA00023235"/>
    </source>
</evidence>
<dbReference type="AlphaFoldDB" id="A0A2K9P436"/>
<dbReference type="GO" id="GO:0003723">
    <property type="term" value="F:RNA binding"/>
    <property type="evidence" value="ECO:0007669"/>
    <property type="project" value="InterPro"/>
</dbReference>
<reference evidence="8 9" key="1">
    <citation type="submission" date="2017-04" db="EMBL/GenBank/DDBJ databases">
        <title>Monoglobus pectinilyticus 14 draft genome.</title>
        <authorList>
            <person name="Kim C."/>
            <person name="Rosendale D.I."/>
            <person name="Kelly W.J."/>
            <person name="Tannock G.W."/>
            <person name="Patchett M.L."/>
            <person name="Jordens J.Z."/>
        </authorList>
    </citation>
    <scope>NUCLEOTIDE SEQUENCE [LARGE SCALE GENOMIC DNA]</scope>
    <source>
        <strain evidence="8 9">14</strain>
    </source>
</reference>
<accession>A0A2K9P436</accession>
<evidence type="ECO:0000256" key="3">
    <source>
        <dbReference type="ARBA" id="ARBA00022694"/>
    </source>
</evidence>
<name>A0A2K9P436_9FIRM</name>
<feature type="active site" description="Nucleophile" evidence="5">
    <location>
        <position position="41"/>
    </location>
</feature>
<protein>
    <recommendedName>
        <fullName evidence="5">tRNA pseudouridine synthase B</fullName>
        <ecNumber evidence="5">5.4.99.25</ecNumber>
    </recommendedName>
    <alternativeName>
        <fullName evidence="5">tRNA pseudouridine(55) synthase</fullName>
        <shortName evidence="5">Psi55 synthase</shortName>
    </alternativeName>
    <alternativeName>
        <fullName evidence="5">tRNA pseudouridylate synthase</fullName>
    </alternativeName>
    <alternativeName>
        <fullName evidence="5">tRNA-uridine isomerase</fullName>
    </alternativeName>
</protein>
<sequence length="302" mass="33533">MAGLSGIINVYKPKGITSHDVVYKLRKILGIKKIGHTGTLDPDAEGVLPMCIGRATKTADMLTAADKEYMAEVTLGFSTDTQDSSGSVIKSVDMDDFIVSSDDIENAVTKYIGDINQLPPMYSAIKIGGKKLYELARQGIEIERKPRFVKINSIKLLDFYPNKEHVMKFKMLVSCSKGTYIRALCNDIGEDLKCFAHMSGLVRTKSGRFDLEHSYKLSEIENMAAIGNMSFFTPVDEVFSEYGKLVLSDNAAFKMCNGTQVKSPAEAKDGVTYRVYDINGKFLTISRAENGKMKILKTFYQD</sequence>
<dbReference type="HAMAP" id="MF_01080">
    <property type="entry name" value="TruB_bact"/>
    <property type="match status" value="1"/>
</dbReference>
<keyword evidence="3 5" id="KW-0819">tRNA processing</keyword>
<dbReference type="CDD" id="cd02573">
    <property type="entry name" value="PseudoU_synth_EcTruB"/>
    <property type="match status" value="1"/>
</dbReference>
<dbReference type="NCBIfam" id="TIGR00431">
    <property type="entry name" value="TruB"/>
    <property type="match status" value="1"/>
</dbReference>
<dbReference type="Pfam" id="PF16198">
    <property type="entry name" value="TruB_C_2"/>
    <property type="match status" value="1"/>
</dbReference>
<dbReference type="PANTHER" id="PTHR13767:SF2">
    <property type="entry name" value="PSEUDOURIDYLATE SYNTHASE TRUB1"/>
    <property type="match status" value="1"/>
</dbReference>
<dbReference type="GeneID" id="98063257"/>
<dbReference type="InterPro" id="IPR032819">
    <property type="entry name" value="TruB_C"/>
</dbReference>
<dbReference type="FunFam" id="3.30.2350.10:FF:000011">
    <property type="entry name" value="tRNA pseudouridine synthase B"/>
    <property type="match status" value="1"/>
</dbReference>
<comment type="function">
    <text evidence="5">Responsible for synthesis of pseudouridine from uracil-55 in the psi GC loop of transfer RNAs.</text>
</comment>
<dbReference type="SUPFAM" id="SSF55120">
    <property type="entry name" value="Pseudouridine synthase"/>
    <property type="match status" value="1"/>
</dbReference>
<gene>
    <name evidence="5" type="primary">truB</name>
    <name evidence="8" type="ORF">B9O19_01878</name>
</gene>
<evidence type="ECO:0000259" key="7">
    <source>
        <dbReference type="Pfam" id="PF16198"/>
    </source>
</evidence>
<dbReference type="RefSeq" id="WP_102366177.1">
    <property type="nucleotide sequence ID" value="NZ_CP020991.1"/>
</dbReference>
<dbReference type="PANTHER" id="PTHR13767">
    <property type="entry name" value="TRNA-PSEUDOURIDINE SYNTHASE"/>
    <property type="match status" value="1"/>
</dbReference>
<dbReference type="GO" id="GO:0031119">
    <property type="term" value="P:tRNA pseudouridine synthesis"/>
    <property type="evidence" value="ECO:0007669"/>
    <property type="project" value="UniProtKB-UniRule"/>
</dbReference>
<dbReference type="KEGG" id="mpec:B9O19_01878"/>
<evidence type="ECO:0000256" key="1">
    <source>
        <dbReference type="ARBA" id="ARBA00000385"/>
    </source>
</evidence>